<evidence type="ECO:0000313" key="2">
    <source>
        <dbReference type="EMBL" id="GAB09354.1"/>
    </source>
</evidence>
<evidence type="ECO:0000259" key="1">
    <source>
        <dbReference type="Pfam" id="PF24254"/>
    </source>
</evidence>
<reference evidence="2 3" key="1">
    <citation type="submission" date="2011-11" db="EMBL/GenBank/DDBJ databases">
        <title>Whole genome shotgun sequence of Gordonia araii NBRC 100433.</title>
        <authorList>
            <person name="Yoshida Y."/>
            <person name="Hosoyama A."/>
            <person name="Tsuchikane K."/>
            <person name="Katsumata H."/>
            <person name="Yamazaki S."/>
            <person name="Fujita N."/>
        </authorList>
    </citation>
    <scope>NUCLEOTIDE SEQUENCE [LARGE SCALE GENOMIC DNA]</scope>
    <source>
        <strain evidence="2 3">NBRC 100433</strain>
    </source>
</reference>
<comment type="caution">
    <text evidence="2">The sequence shown here is derived from an EMBL/GenBank/DDBJ whole genome shotgun (WGS) entry which is preliminary data.</text>
</comment>
<keyword evidence="3" id="KW-1185">Reference proteome</keyword>
<dbReference type="STRING" id="1073574.GOARA_036_00860"/>
<dbReference type="EMBL" id="BAEE01000036">
    <property type="protein sequence ID" value="GAB09354.1"/>
    <property type="molecule type" value="Genomic_DNA"/>
</dbReference>
<sequence length="116" mass="12612">MVEVPTRRKWDATHRGWEQSGCAKRLTECEEADFLAYAHEGRLFARDGGTMTTTATSATTTLTAADRCDRCSAAAKVIVSLPSGSELLFCRHHFTEHEAGLVKLGASITEPTAELV</sequence>
<evidence type="ECO:0000313" key="3">
    <source>
        <dbReference type="Proteomes" id="UP000035088"/>
    </source>
</evidence>
<accession>G7H0H9</accession>
<name>G7H0H9_9ACTN</name>
<gene>
    <name evidence="2" type="ORF">GOARA_036_00860</name>
</gene>
<proteinExistence type="predicted"/>
<organism evidence="2 3">
    <name type="scientific">Gordonia araii NBRC 100433</name>
    <dbReference type="NCBI Taxonomy" id="1073574"/>
    <lineage>
        <taxon>Bacteria</taxon>
        <taxon>Bacillati</taxon>
        <taxon>Actinomycetota</taxon>
        <taxon>Actinomycetes</taxon>
        <taxon>Mycobacteriales</taxon>
        <taxon>Gordoniaceae</taxon>
        <taxon>Gordonia</taxon>
    </lineage>
</organism>
<dbReference type="AlphaFoldDB" id="G7H0H9"/>
<feature type="domain" description="DUF7455" evidence="1">
    <location>
        <begin position="62"/>
        <end position="114"/>
    </location>
</feature>
<dbReference type="InterPro" id="IPR055878">
    <property type="entry name" value="DUF7455"/>
</dbReference>
<dbReference type="Pfam" id="PF24254">
    <property type="entry name" value="DUF7455"/>
    <property type="match status" value="1"/>
</dbReference>
<dbReference type="Proteomes" id="UP000035088">
    <property type="component" value="Unassembled WGS sequence"/>
</dbReference>
<protein>
    <recommendedName>
        <fullName evidence="1">DUF7455 domain-containing protein</fullName>
    </recommendedName>
</protein>